<keyword evidence="1" id="KW-1133">Transmembrane helix</keyword>
<evidence type="ECO:0000313" key="3">
    <source>
        <dbReference type="EMBL" id="QJA03987.1"/>
    </source>
</evidence>
<dbReference type="RefSeq" id="WP_002611195.1">
    <property type="nucleotide sequence ID" value="NZ_BAAACC010000025.1"/>
</dbReference>
<dbReference type="AlphaFoldDB" id="A0AAP2UPW1"/>
<proteinExistence type="predicted"/>
<evidence type="ECO:0000313" key="4">
    <source>
        <dbReference type="Proteomes" id="UP000503330"/>
    </source>
</evidence>
<feature type="transmembrane region" description="Helical" evidence="1">
    <location>
        <begin position="161"/>
        <end position="180"/>
    </location>
</feature>
<evidence type="ECO:0000313" key="2">
    <source>
        <dbReference type="EMBL" id="MCR0234122.1"/>
    </source>
</evidence>
<feature type="transmembrane region" description="Helical" evidence="1">
    <location>
        <begin position="7"/>
        <end position="26"/>
    </location>
</feature>
<protein>
    <submittedName>
        <fullName evidence="2">DUF6045 family protein</fullName>
    </submittedName>
</protein>
<dbReference type="EMBL" id="JAKTMA010000028">
    <property type="protein sequence ID" value="MCR0234122.1"/>
    <property type="molecule type" value="Genomic_DNA"/>
</dbReference>
<keyword evidence="1" id="KW-0812">Transmembrane</keyword>
<feature type="transmembrane region" description="Helical" evidence="1">
    <location>
        <begin position="38"/>
        <end position="60"/>
    </location>
</feature>
<reference evidence="3 4" key="1">
    <citation type="submission" date="2020-02" db="EMBL/GenBank/DDBJ databases">
        <authorList>
            <person name="Kociolek L.K."/>
            <person name="Ozer E.A."/>
        </authorList>
    </citation>
    <scope>NUCLEOTIDE SEQUENCE [LARGE SCALE GENOMIC DNA]</scope>
    <source>
        <strain evidence="3 4">ATCC 14501</strain>
    </source>
</reference>
<sequence>MNMILKWLLGKLVETFGGIFELYAAMSGNVFDQSVVKTIFTFFQTIGLPLIGLAMMSMLFKVMLEHADGKGFQVMDILKRFVGGVIIYSFGLEIMKSLYVVLMGVTGKIISVIANVATEDMKIDFDDFGFSLTSILLVVILTAICIYYMIKSFMDILERTWQYVVILCMMYIYTTGYIMGNDESIISWFKQCLAIIFSQFFQITLVSLGITLYVSAGGVNDFLFGIGAIIASAKVEQLLDRFGMGSGGRIGNAMRNAMSMGFYGSSIIRSFRKGG</sequence>
<dbReference type="EMBL" id="CP048838">
    <property type="protein sequence ID" value="QJA03987.1"/>
    <property type="molecule type" value="Genomic_DNA"/>
</dbReference>
<organism evidence="2 5">
    <name type="scientific">Clostridium innocuum</name>
    <dbReference type="NCBI Taxonomy" id="1522"/>
    <lineage>
        <taxon>Bacteria</taxon>
        <taxon>Bacillati</taxon>
        <taxon>Bacillota</taxon>
        <taxon>Clostridia</taxon>
        <taxon>Eubacteriales</taxon>
        <taxon>Clostridiaceae</taxon>
        <taxon>Clostridium</taxon>
    </lineage>
</organism>
<feature type="transmembrane region" description="Helical" evidence="1">
    <location>
        <begin position="192"/>
        <end position="216"/>
    </location>
</feature>
<reference evidence="2" key="2">
    <citation type="journal article" date="2022" name="Clin. Infect. Dis.">
        <title>Association between Clostridium innocuum and antibiotic-associated diarrhea in adults and children: A cross-sectional study and comparative genomics analysis.</title>
        <authorList>
            <person name="Cherny K.E."/>
            <person name="Muscat E.B."/>
            <person name="Balaji A."/>
            <person name="Mukherjee J."/>
            <person name="Ozer E.A."/>
            <person name="Angarone M.P."/>
            <person name="Hauser A.R."/>
            <person name="Sichel J.S."/>
            <person name="Amponsah E."/>
            <person name="Kociolek L.K."/>
        </authorList>
    </citation>
    <scope>NUCLEOTIDE SEQUENCE</scope>
    <source>
        <strain evidence="2">NU1-AC-029v</strain>
    </source>
</reference>
<evidence type="ECO:0000256" key="1">
    <source>
        <dbReference type="SAM" id="Phobius"/>
    </source>
</evidence>
<dbReference type="Proteomes" id="UP000503330">
    <property type="component" value="Chromosome"/>
</dbReference>
<dbReference type="InterPro" id="IPR046108">
    <property type="entry name" value="TrbL_5"/>
</dbReference>
<feature type="transmembrane region" description="Helical" evidence="1">
    <location>
        <begin position="128"/>
        <end position="149"/>
    </location>
</feature>
<name>A0AAP2UPW1_CLOIN</name>
<gene>
    <name evidence="3" type="ORF">G4D54_16830</name>
    <name evidence="2" type="ORF">MKC95_15215</name>
</gene>
<keyword evidence="1" id="KW-0472">Membrane</keyword>
<dbReference type="Proteomes" id="UP001203972">
    <property type="component" value="Unassembled WGS sequence"/>
</dbReference>
<accession>A0AAP2UPW1</accession>
<dbReference type="Pfam" id="PF19511">
    <property type="entry name" value="TrbL_5"/>
    <property type="match status" value="1"/>
</dbReference>
<dbReference type="GeneID" id="61927237"/>
<evidence type="ECO:0000313" key="5">
    <source>
        <dbReference type="Proteomes" id="UP001203972"/>
    </source>
</evidence>